<dbReference type="InterPro" id="IPR029050">
    <property type="entry name" value="Immunoprotect_excell_Ig-like"/>
</dbReference>
<evidence type="ECO:0000256" key="2">
    <source>
        <dbReference type="SAM" id="Phobius"/>
    </source>
</evidence>
<gene>
    <name evidence="4" type="ORF">GCM10011610_57120</name>
</gene>
<keyword evidence="1" id="KW-0732">Signal</keyword>
<dbReference type="EMBL" id="BMNE01000008">
    <property type="protein sequence ID" value="GGN94311.1"/>
    <property type="molecule type" value="Genomic_DNA"/>
</dbReference>
<reference evidence="5" key="1">
    <citation type="journal article" date="2019" name="Int. J. Syst. Evol. Microbiol.">
        <title>The Global Catalogue of Microorganisms (GCM) 10K type strain sequencing project: providing services to taxonomists for standard genome sequencing and annotation.</title>
        <authorList>
            <consortium name="The Broad Institute Genomics Platform"/>
            <consortium name="The Broad Institute Genome Sequencing Center for Infectious Disease"/>
            <person name="Wu L."/>
            <person name="Ma J."/>
        </authorList>
    </citation>
    <scope>NUCLEOTIDE SEQUENCE [LARGE SCALE GENOMIC DNA]</scope>
    <source>
        <strain evidence="5">CGMCC 4.7329</strain>
    </source>
</reference>
<dbReference type="InterPro" id="IPR029051">
    <property type="entry name" value="DUF4352"/>
</dbReference>
<proteinExistence type="predicted"/>
<evidence type="ECO:0000256" key="1">
    <source>
        <dbReference type="ARBA" id="ARBA00022729"/>
    </source>
</evidence>
<accession>A0ABQ2KVU6</accession>
<keyword evidence="2" id="KW-0472">Membrane</keyword>
<comment type="caution">
    <text evidence="4">The sequence shown here is derived from an EMBL/GenBank/DDBJ whole genome shotgun (WGS) entry which is preliminary data.</text>
</comment>
<evidence type="ECO:0000313" key="4">
    <source>
        <dbReference type="EMBL" id="GGN94311.1"/>
    </source>
</evidence>
<evidence type="ECO:0000259" key="3">
    <source>
        <dbReference type="Pfam" id="PF11611"/>
    </source>
</evidence>
<evidence type="ECO:0000313" key="5">
    <source>
        <dbReference type="Proteomes" id="UP000658127"/>
    </source>
</evidence>
<dbReference type="Proteomes" id="UP000658127">
    <property type="component" value="Unassembled WGS sequence"/>
</dbReference>
<sequence>MNYPPPGNPPPYGYPNYQPRTGAPGKKGVPKWVVVLIIVAVAIVGIGSILDSIGDPKAASAGSAVRDDGIKFEIQNWEQGATKTHDGVFPDTAQGEFIVLKFTATNVSNEPQEYTLGNQLLIDSKGREFEPISSGHTSLNPGFSEDESIAFDVPKGTVPKAIEFKGGFFGSGTRVKLEPK</sequence>
<organism evidence="4 5">
    <name type="scientific">Nocardia rhizosphaerihabitans</name>
    <dbReference type="NCBI Taxonomy" id="1691570"/>
    <lineage>
        <taxon>Bacteria</taxon>
        <taxon>Bacillati</taxon>
        <taxon>Actinomycetota</taxon>
        <taxon>Actinomycetes</taxon>
        <taxon>Mycobacteriales</taxon>
        <taxon>Nocardiaceae</taxon>
        <taxon>Nocardia</taxon>
    </lineage>
</organism>
<dbReference type="RefSeq" id="WP_189033579.1">
    <property type="nucleotide sequence ID" value="NZ_BMNE01000008.1"/>
</dbReference>
<keyword evidence="5" id="KW-1185">Reference proteome</keyword>
<keyword evidence="2" id="KW-1133">Transmembrane helix</keyword>
<feature type="transmembrane region" description="Helical" evidence="2">
    <location>
        <begin position="32"/>
        <end position="50"/>
    </location>
</feature>
<dbReference type="Gene3D" id="2.60.40.1240">
    <property type="match status" value="1"/>
</dbReference>
<keyword evidence="2" id="KW-0812">Transmembrane</keyword>
<feature type="domain" description="DUF4352" evidence="3">
    <location>
        <begin position="62"/>
        <end position="172"/>
    </location>
</feature>
<name>A0ABQ2KVU6_9NOCA</name>
<protein>
    <recommendedName>
        <fullName evidence="3">DUF4352 domain-containing protein</fullName>
    </recommendedName>
</protein>
<dbReference type="Pfam" id="PF11611">
    <property type="entry name" value="DUF4352"/>
    <property type="match status" value="1"/>
</dbReference>